<evidence type="ECO:0008006" key="3">
    <source>
        <dbReference type="Google" id="ProtNLM"/>
    </source>
</evidence>
<dbReference type="RefSeq" id="WP_382404655.1">
    <property type="nucleotide sequence ID" value="NZ_JBHSWH010000001.1"/>
</dbReference>
<name>A0ABW2AM24_9MICO</name>
<sequence>MSSEGALDFETRARAALEMVPGAYGLSHQSAVTWYGGTAPDTPDIHLAVPHRLRCDLPGIRTHRYRTRPMLWTRRGTTVTAPPQTFVDLAATSDLVDLVVAGDSLVRRTSVTPAELAAFARQAHSNGIARARRASAFVRSDVDSPQESRSRMLIVLAGLPEPTVNLRFHTEEGVLLRRMDMGYKGIKLAVEYDGRQHIERKSQWSQDIGRREFFEGLGWRFIILVATDIWTTPGNTIQRVSGGLAERGIKVPPLRNEWRLHFPDRGDFGAVSA</sequence>
<evidence type="ECO:0000313" key="2">
    <source>
        <dbReference type="Proteomes" id="UP001596298"/>
    </source>
</evidence>
<protein>
    <recommendedName>
        <fullName evidence="3">DUF559 domain-containing protein</fullName>
    </recommendedName>
</protein>
<proteinExistence type="predicted"/>
<comment type="caution">
    <text evidence="1">The sequence shown here is derived from an EMBL/GenBank/DDBJ whole genome shotgun (WGS) entry which is preliminary data.</text>
</comment>
<keyword evidence="2" id="KW-1185">Reference proteome</keyword>
<accession>A0ABW2AM24</accession>
<evidence type="ECO:0000313" key="1">
    <source>
        <dbReference type="EMBL" id="MFC6707992.1"/>
    </source>
</evidence>
<dbReference type="Gene3D" id="3.40.960.10">
    <property type="entry name" value="VSR Endonuclease"/>
    <property type="match status" value="1"/>
</dbReference>
<dbReference type="InterPro" id="IPR011335">
    <property type="entry name" value="Restrct_endonuc-II-like"/>
</dbReference>
<reference evidence="2" key="1">
    <citation type="journal article" date="2019" name="Int. J. Syst. Evol. Microbiol.">
        <title>The Global Catalogue of Microorganisms (GCM) 10K type strain sequencing project: providing services to taxonomists for standard genome sequencing and annotation.</title>
        <authorList>
            <consortium name="The Broad Institute Genomics Platform"/>
            <consortium name="The Broad Institute Genome Sequencing Center for Infectious Disease"/>
            <person name="Wu L."/>
            <person name="Ma J."/>
        </authorList>
    </citation>
    <scope>NUCLEOTIDE SEQUENCE [LARGE SCALE GENOMIC DNA]</scope>
    <source>
        <strain evidence="2">CCUG 58127</strain>
    </source>
</reference>
<organism evidence="1 2">
    <name type="scientific">Flexivirga alba</name>
    <dbReference type="NCBI Taxonomy" id="702742"/>
    <lineage>
        <taxon>Bacteria</taxon>
        <taxon>Bacillati</taxon>
        <taxon>Actinomycetota</taxon>
        <taxon>Actinomycetes</taxon>
        <taxon>Micrococcales</taxon>
        <taxon>Dermacoccaceae</taxon>
        <taxon>Flexivirga</taxon>
    </lineage>
</organism>
<gene>
    <name evidence="1" type="ORF">ACFQDH_22830</name>
</gene>
<dbReference type="EMBL" id="JBHSWH010000001">
    <property type="protein sequence ID" value="MFC6707992.1"/>
    <property type="molecule type" value="Genomic_DNA"/>
</dbReference>
<dbReference type="SUPFAM" id="SSF52980">
    <property type="entry name" value="Restriction endonuclease-like"/>
    <property type="match status" value="1"/>
</dbReference>
<dbReference type="Proteomes" id="UP001596298">
    <property type="component" value="Unassembled WGS sequence"/>
</dbReference>